<evidence type="ECO:0000313" key="8">
    <source>
        <dbReference type="Proteomes" id="UP000006048"/>
    </source>
</evidence>
<dbReference type="GO" id="GO:0008610">
    <property type="term" value="P:lipid biosynthetic process"/>
    <property type="evidence" value="ECO:0007669"/>
    <property type="project" value="InterPro"/>
</dbReference>
<evidence type="ECO:0000256" key="6">
    <source>
        <dbReference type="PIRSR" id="PIRSR003085-1"/>
    </source>
</evidence>
<evidence type="ECO:0000313" key="7">
    <source>
        <dbReference type="EMBL" id="AFM13116.1"/>
    </source>
</evidence>
<dbReference type="OrthoDB" id="9782855at2"/>
<keyword evidence="2" id="KW-0489">Methyltransferase</keyword>
<reference evidence="7 8" key="1">
    <citation type="submission" date="2012-06" db="EMBL/GenBank/DDBJ databases">
        <title>The complete chromosome of genome of Turneriella parva DSM 21527.</title>
        <authorList>
            <consortium name="US DOE Joint Genome Institute (JGI-PGF)"/>
            <person name="Lucas S."/>
            <person name="Han J."/>
            <person name="Lapidus A."/>
            <person name="Bruce D."/>
            <person name="Goodwin L."/>
            <person name="Pitluck S."/>
            <person name="Peters L."/>
            <person name="Kyrpides N."/>
            <person name="Mavromatis K."/>
            <person name="Ivanova N."/>
            <person name="Mikhailova N."/>
            <person name="Chertkov O."/>
            <person name="Detter J.C."/>
            <person name="Tapia R."/>
            <person name="Han C."/>
            <person name="Land M."/>
            <person name="Hauser L."/>
            <person name="Markowitz V."/>
            <person name="Cheng J.-F."/>
            <person name="Hugenholtz P."/>
            <person name="Woyke T."/>
            <person name="Wu D."/>
            <person name="Gronow S."/>
            <person name="Wellnitz S."/>
            <person name="Brambilla E."/>
            <person name="Klenk H.-P."/>
            <person name="Eisen J.A."/>
        </authorList>
    </citation>
    <scope>NUCLEOTIDE SEQUENCE [LARGE SCALE GENOMIC DNA]</scope>
    <source>
        <strain evidence="8">ATCC BAA-1111 / DSM 21527 / NCTC 11395 / H</strain>
    </source>
</reference>
<dbReference type="Proteomes" id="UP000006048">
    <property type="component" value="Chromosome"/>
</dbReference>
<dbReference type="AlphaFoldDB" id="I4B759"/>
<dbReference type="Gene3D" id="3.40.50.150">
    <property type="entry name" value="Vaccinia Virus protein VP39"/>
    <property type="match status" value="1"/>
</dbReference>
<keyword evidence="5" id="KW-0443">Lipid metabolism</keyword>
<dbReference type="PANTHER" id="PTHR43667:SF2">
    <property type="entry name" value="FATTY ACID C-METHYL TRANSFERASE"/>
    <property type="match status" value="1"/>
</dbReference>
<name>I4B759_TURPD</name>
<dbReference type="STRING" id="869212.Turpa_2474"/>
<dbReference type="PIRSF" id="PIRSF003085">
    <property type="entry name" value="CMAS"/>
    <property type="match status" value="1"/>
</dbReference>
<comment type="similarity">
    <text evidence="1">Belongs to the CFA/CMAS family.</text>
</comment>
<dbReference type="GO" id="GO:0032259">
    <property type="term" value="P:methylation"/>
    <property type="evidence" value="ECO:0007669"/>
    <property type="project" value="UniProtKB-KW"/>
</dbReference>
<proteinExistence type="inferred from homology"/>
<keyword evidence="3" id="KW-0808">Transferase</keyword>
<dbReference type="PANTHER" id="PTHR43667">
    <property type="entry name" value="CYCLOPROPANE-FATTY-ACYL-PHOSPHOLIPID SYNTHASE"/>
    <property type="match status" value="1"/>
</dbReference>
<dbReference type="Pfam" id="PF02353">
    <property type="entry name" value="CMAS"/>
    <property type="match status" value="1"/>
</dbReference>
<dbReference type="InterPro" id="IPR003333">
    <property type="entry name" value="CMAS"/>
</dbReference>
<dbReference type="InterPro" id="IPR050723">
    <property type="entry name" value="CFA/CMAS"/>
</dbReference>
<evidence type="ECO:0000256" key="4">
    <source>
        <dbReference type="ARBA" id="ARBA00022691"/>
    </source>
</evidence>
<accession>I4B759</accession>
<sequence length="418" mass="48466">MTFYKKLFRYGLSRIQKGSLTITESFAGGETYSLRGNQPGYEAQITVQDPYFYKHCVLYGEIGFGESYVSATWQTTDLNLTLRWFADNARQMPGFSGSSASTWFLNVLGFVNRIKHFFRPNTIKISRKNIAEHYDIGNRLYELMLGKTMAYSCGIFRKATDTLDAAQERKFETICQKLQLRKGDHLLEIGSGWGGFAIYAARKYGCRITTITISEQQFIYAQQAIRKARLEKLIDLRICDYRTLEGQFDKIVSIEMAEAIGFKYFDTYFGKVASLLKPEGLAVLQYITFPESRFEQYLKNTDFSQIYIFPGSCLLSNHEVMKSLHRTSDLLLNDLETMGQHYSTTLRRWRQNIEKNRKELLKMGYDEKFLRKWVYYLCFCEAGFAERAINDVQVVLGRANTKQLGDYNGLVEPYLDRL</sequence>
<dbReference type="CDD" id="cd02440">
    <property type="entry name" value="AdoMet_MTases"/>
    <property type="match status" value="1"/>
</dbReference>
<dbReference type="SUPFAM" id="SSF53335">
    <property type="entry name" value="S-adenosyl-L-methionine-dependent methyltransferases"/>
    <property type="match status" value="1"/>
</dbReference>
<keyword evidence="8" id="KW-1185">Reference proteome</keyword>
<evidence type="ECO:0000256" key="2">
    <source>
        <dbReference type="ARBA" id="ARBA00022603"/>
    </source>
</evidence>
<evidence type="ECO:0000256" key="3">
    <source>
        <dbReference type="ARBA" id="ARBA00022679"/>
    </source>
</evidence>
<feature type="active site" evidence="6">
    <location>
        <position position="380"/>
    </location>
</feature>
<protein>
    <submittedName>
        <fullName evidence="7">Cyclopropane-fatty-acyl-phospholipid synthase</fullName>
    </submittedName>
</protein>
<evidence type="ECO:0000256" key="5">
    <source>
        <dbReference type="ARBA" id="ARBA00023098"/>
    </source>
</evidence>
<dbReference type="RefSeq" id="WP_014803622.1">
    <property type="nucleotide sequence ID" value="NC_018020.1"/>
</dbReference>
<dbReference type="InterPro" id="IPR029063">
    <property type="entry name" value="SAM-dependent_MTases_sf"/>
</dbReference>
<evidence type="ECO:0000256" key="1">
    <source>
        <dbReference type="ARBA" id="ARBA00010815"/>
    </source>
</evidence>
<dbReference type="HOGENOM" id="CLU_026434_0_2_12"/>
<keyword evidence="4" id="KW-0949">S-adenosyl-L-methionine</keyword>
<organism evidence="7 8">
    <name type="scientific">Turneriella parva (strain ATCC BAA-1111 / DSM 21527 / NCTC 11395 / H)</name>
    <name type="common">Leptospira parva</name>
    <dbReference type="NCBI Taxonomy" id="869212"/>
    <lineage>
        <taxon>Bacteria</taxon>
        <taxon>Pseudomonadati</taxon>
        <taxon>Spirochaetota</taxon>
        <taxon>Spirochaetia</taxon>
        <taxon>Leptospirales</taxon>
        <taxon>Leptospiraceae</taxon>
        <taxon>Turneriella</taxon>
    </lineage>
</organism>
<gene>
    <name evidence="7" type="ordered locus">Turpa_2474</name>
</gene>
<dbReference type="GO" id="GO:0008168">
    <property type="term" value="F:methyltransferase activity"/>
    <property type="evidence" value="ECO:0007669"/>
    <property type="project" value="UniProtKB-KW"/>
</dbReference>
<dbReference type="PATRIC" id="fig|869212.3.peg.2490"/>
<dbReference type="KEGG" id="tpx:Turpa_2474"/>
<dbReference type="EMBL" id="CP002959">
    <property type="protein sequence ID" value="AFM13116.1"/>
    <property type="molecule type" value="Genomic_DNA"/>
</dbReference>